<protein>
    <submittedName>
        <fullName evidence="2">Uncharacterized protein</fullName>
    </submittedName>
</protein>
<keyword evidence="3" id="KW-1185">Reference proteome</keyword>
<proteinExistence type="predicted"/>
<reference evidence="2 3" key="1">
    <citation type="submission" date="2023-10" db="EMBL/GenBank/DDBJ databases">
        <title>Comparative genomics analysis reveals potential genetic determinants of host preference in Cryptosporidium xiaoi.</title>
        <authorList>
            <person name="Xiao L."/>
            <person name="Li J."/>
        </authorList>
    </citation>
    <scope>NUCLEOTIDE SEQUENCE [LARGE SCALE GENOMIC DNA]</scope>
    <source>
        <strain evidence="2 3">52996</strain>
    </source>
</reference>
<dbReference type="Proteomes" id="UP001311799">
    <property type="component" value="Unassembled WGS sequence"/>
</dbReference>
<sequence>MNNSYWQTNDSSENIDFSYESLNTDNKNVGKLTRDNSLTVNQILIEDNISPRPSEGLNSMRFSDLGDMTEEEW</sequence>
<feature type="region of interest" description="Disordered" evidence="1">
    <location>
        <begin position="49"/>
        <end position="73"/>
    </location>
</feature>
<dbReference type="AlphaFoldDB" id="A0AAV9XX05"/>
<name>A0AAV9XX05_9CRYT</name>
<evidence type="ECO:0000313" key="2">
    <source>
        <dbReference type="EMBL" id="KAK6589048.1"/>
    </source>
</evidence>
<dbReference type="EMBL" id="JAWDEY010000016">
    <property type="protein sequence ID" value="KAK6589048.1"/>
    <property type="molecule type" value="Genomic_DNA"/>
</dbReference>
<evidence type="ECO:0000256" key="1">
    <source>
        <dbReference type="SAM" id="MobiDB-lite"/>
    </source>
</evidence>
<evidence type="ECO:0000313" key="3">
    <source>
        <dbReference type="Proteomes" id="UP001311799"/>
    </source>
</evidence>
<comment type="caution">
    <text evidence="2">The sequence shown here is derived from an EMBL/GenBank/DDBJ whole genome shotgun (WGS) entry which is preliminary data.</text>
</comment>
<gene>
    <name evidence="2" type="ORF">RS030_243596</name>
</gene>
<organism evidence="2 3">
    <name type="scientific">Cryptosporidium xiaoi</name>
    <dbReference type="NCBI Taxonomy" id="659607"/>
    <lineage>
        <taxon>Eukaryota</taxon>
        <taxon>Sar</taxon>
        <taxon>Alveolata</taxon>
        <taxon>Apicomplexa</taxon>
        <taxon>Conoidasida</taxon>
        <taxon>Coccidia</taxon>
        <taxon>Eucoccidiorida</taxon>
        <taxon>Eimeriorina</taxon>
        <taxon>Cryptosporidiidae</taxon>
        <taxon>Cryptosporidium</taxon>
    </lineage>
</organism>
<accession>A0AAV9XX05</accession>